<keyword evidence="3" id="KW-0378">Hydrolase</keyword>
<gene>
    <name evidence="3" type="ORF">DZC52_04000</name>
</gene>
<organism evidence="3 4">
    <name type="scientific">Wenzhouxiangella sediminis</name>
    <dbReference type="NCBI Taxonomy" id="1792836"/>
    <lineage>
        <taxon>Bacteria</taxon>
        <taxon>Pseudomonadati</taxon>
        <taxon>Pseudomonadota</taxon>
        <taxon>Gammaproteobacteria</taxon>
        <taxon>Chromatiales</taxon>
        <taxon>Wenzhouxiangellaceae</taxon>
        <taxon>Wenzhouxiangella</taxon>
    </lineage>
</organism>
<dbReference type="GO" id="GO:0016787">
    <property type="term" value="F:hydrolase activity"/>
    <property type="evidence" value="ECO:0007669"/>
    <property type="project" value="UniProtKB-KW"/>
</dbReference>
<keyword evidence="1" id="KW-0732">Signal</keyword>
<evidence type="ECO:0000259" key="2">
    <source>
        <dbReference type="Pfam" id="PF00144"/>
    </source>
</evidence>
<dbReference type="InterPro" id="IPR012338">
    <property type="entry name" value="Beta-lactam/transpept-like"/>
</dbReference>
<protein>
    <submittedName>
        <fullName evidence="3">Class A beta-lactamase-related serine hydrolase</fullName>
    </submittedName>
</protein>
<dbReference type="SUPFAM" id="SSF56601">
    <property type="entry name" value="beta-lactamase/transpeptidase-like"/>
    <property type="match status" value="1"/>
</dbReference>
<proteinExistence type="predicted"/>
<dbReference type="Gene3D" id="3.40.710.10">
    <property type="entry name" value="DD-peptidase/beta-lactamase superfamily"/>
    <property type="match status" value="1"/>
</dbReference>
<reference evidence="3 4" key="1">
    <citation type="submission" date="2018-08" db="EMBL/GenBank/DDBJ databases">
        <title>Wenzhouxiangella salilacus sp. nov., a novel bacterium isolated from a saline lake in Xinjiang Province, China.</title>
        <authorList>
            <person name="Han S."/>
        </authorList>
    </citation>
    <scope>NUCLEOTIDE SEQUENCE [LARGE SCALE GENOMIC DNA]</scope>
    <source>
        <strain evidence="3 4">XDB06</strain>
    </source>
</reference>
<dbReference type="InterPro" id="IPR050789">
    <property type="entry name" value="Diverse_Enzym_Activities"/>
</dbReference>
<sequence>MRPRIHAKALLLIALMTITLAQPSKLLAVTEASDSPEPSPSAIAERLGEYFDALTGIDRFNGVVLWAQGNQVLLHRAYTMRDLPDAGAIELGSSFHIASIRKLFSEWLIRDAAERGELQLDDPVSRYFPYFPRGEEITIRHLLDHQSGLSRGESFQFEPRHYPIEDYLELIASHPLEFEPGTRTRYSNFGYMMIDLILQEATALHPADLIERRIFQRVGMPQSFEFHRRPEKLPIAIGLYEQEDQLHPVRDLDVAQFETGNIYSTSTDLLAFLRHPAVTENLARNESIAHAGGKKGYRSWVHHDIARDRTLIVLSNLATTPIQRVIDETGAILKGEEVPLPRRIKRQRVEVPRETLERYVGRYRVIANGQILDVRLEEEGLVIYEVTEEGPVDPQPIHPEAHNVFYIKADSSDSISFVEPSESAAPQMRLSIMGGFELDTERLSDAP</sequence>
<dbReference type="EMBL" id="QUZK01000018">
    <property type="protein sequence ID" value="RFF31530.1"/>
    <property type="molecule type" value="Genomic_DNA"/>
</dbReference>
<dbReference type="PANTHER" id="PTHR43283">
    <property type="entry name" value="BETA-LACTAMASE-RELATED"/>
    <property type="match status" value="1"/>
</dbReference>
<comment type="caution">
    <text evidence="3">The sequence shown here is derived from an EMBL/GenBank/DDBJ whole genome shotgun (WGS) entry which is preliminary data.</text>
</comment>
<name>A0A3E1KAR6_9GAMM</name>
<dbReference type="OrthoDB" id="9799367at2"/>
<dbReference type="InterPro" id="IPR001466">
    <property type="entry name" value="Beta-lactam-related"/>
</dbReference>
<feature type="domain" description="Beta-lactamase-related" evidence="2">
    <location>
        <begin position="61"/>
        <end position="275"/>
    </location>
</feature>
<feature type="signal peptide" evidence="1">
    <location>
        <begin position="1"/>
        <end position="21"/>
    </location>
</feature>
<evidence type="ECO:0000313" key="4">
    <source>
        <dbReference type="Proteomes" id="UP000260351"/>
    </source>
</evidence>
<accession>A0A3E1KAR6</accession>
<evidence type="ECO:0000256" key="1">
    <source>
        <dbReference type="SAM" id="SignalP"/>
    </source>
</evidence>
<evidence type="ECO:0000313" key="3">
    <source>
        <dbReference type="EMBL" id="RFF31530.1"/>
    </source>
</evidence>
<dbReference type="Pfam" id="PF00144">
    <property type="entry name" value="Beta-lactamase"/>
    <property type="match status" value="1"/>
</dbReference>
<keyword evidence="4" id="KW-1185">Reference proteome</keyword>
<dbReference type="Proteomes" id="UP000260351">
    <property type="component" value="Unassembled WGS sequence"/>
</dbReference>
<dbReference type="AlphaFoldDB" id="A0A3E1KAR6"/>
<feature type="chain" id="PRO_5017635218" evidence="1">
    <location>
        <begin position="22"/>
        <end position="447"/>
    </location>
</feature>